<evidence type="ECO:0000256" key="11">
    <source>
        <dbReference type="ARBA" id="ARBA00023157"/>
    </source>
</evidence>
<evidence type="ECO:0000256" key="13">
    <source>
        <dbReference type="PIRSR" id="PIRSR613273-1"/>
    </source>
</evidence>
<dbReference type="PROSITE" id="PS50215">
    <property type="entry name" value="ADAM_MEPRO"/>
    <property type="match status" value="1"/>
</dbReference>
<keyword evidence="9 14" id="KW-0862">Zinc</keyword>
<feature type="non-terminal residue" evidence="19">
    <location>
        <position position="1"/>
    </location>
</feature>
<keyword evidence="3" id="KW-0272">Extracellular matrix</keyword>
<dbReference type="InterPro" id="IPR024079">
    <property type="entry name" value="MetalloPept_cat_dom_sf"/>
</dbReference>
<dbReference type="InterPro" id="IPR045371">
    <property type="entry name" value="ADAMTS_CR_3"/>
</dbReference>
<dbReference type="PRINTS" id="PR01857">
    <property type="entry name" value="ADAMTSFAMILY"/>
</dbReference>
<accession>A0ABD3VH13</accession>
<dbReference type="Gene3D" id="3.40.1620.60">
    <property type="match status" value="1"/>
</dbReference>
<dbReference type="Pfam" id="PF19236">
    <property type="entry name" value="ADAMTS_CR_3"/>
    <property type="match status" value="1"/>
</dbReference>
<keyword evidence="12" id="KW-0325">Glycoprotein</keyword>
<feature type="binding site" evidence="14">
    <location>
        <position position="32"/>
    </location>
    <ligand>
        <name>Ca(2+)</name>
        <dbReference type="ChEBI" id="CHEBI:29108"/>
        <label>1</label>
    </ligand>
</feature>
<dbReference type="SUPFAM" id="SSF55486">
    <property type="entry name" value="Metalloproteases ('zincins'), catalytic domain"/>
    <property type="match status" value="1"/>
</dbReference>
<dbReference type="Pfam" id="PF00090">
    <property type="entry name" value="TSP_1"/>
    <property type="match status" value="1"/>
</dbReference>
<dbReference type="Gene3D" id="3.40.390.10">
    <property type="entry name" value="Collagenase (Catalytic Domain)"/>
    <property type="match status" value="1"/>
</dbReference>
<dbReference type="SMART" id="SM00209">
    <property type="entry name" value="TSP1"/>
    <property type="match status" value="5"/>
</dbReference>
<feature type="disulfide bond" evidence="15">
    <location>
        <begin position="17"/>
        <end position="68"/>
    </location>
</feature>
<keyword evidence="4" id="KW-0645">Protease</keyword>
<keyword evidence="10" id="KW-0482">Metalloprotease</keyword>
<evidence type="ECO:0000256" key="5">
    <source>
        <dbReference type="ARBA" id="ARBA00022723"/>
    </source>
</evidence>
<dbReference type="InterPro" id="IPR036383">
    <property type="entry name" value="TSP1_rpt_sf"/>
</dbReference>
<organism evidence="19 20">
    <name type="scientific">Sinanodonta woodiana</name>
    <name type="common">Chinese pond mussel</name>
    <name type="synonym">Anodonta woodiana</name>
    <dbReference type="NCBI Taxonomy" id="1069815"/>
    <lineage>
        <taxon>Eukaryota</taxon>
        <taxon>Metazoa</taxon>
        <taxon>Spiralia</taxon>
        <taxon>Lophotrochozoa</taxon>
        <taxon>Mollusca</taxon>
        <taxon>Bivalvia</taxon>
        <taxon>Autobranchia</taxon>
        <taxon>Heteroconchia</taxon>
        <taxon>Palaeoheterodonta</taxon>
        <taxon>Unionida</taxon>
        <taxon>Unionoidea</taxon>
        <taxon>Unionidae</taxon>
        <taxon>Unioninae</taxon>
        <taxon>Sinanodonta</taxon>
    </lineage>
</organism>
<dbReference type="Pfam" id="PF19030">
    <property type="entry name" value="TSP1_ADAMTS"/>
    <property type="match status" value="4"/>
</dbReference>
<evidence type="ECO:0000313" key="19">
    <source>
        <dbReference type="EMBL" id="KAL3859795.1"/>
    </source>
</evidence>
<dbReference type="FunFam" id="2.60.120.830:FF:000001">
    <property type="entry name" value="A disintegrin and metalloproteinase with thrombospondin motifs 1"/>
    <property type="match status" value="1"/>
</dbReference>
<dbReference type="PANTHER" id="PTHR13723">
    <property type="entry name" value="ADAMTS A DISINTEGRIN AND METALLOPROTEASE WITH THROMBOSPONDIN MOTIFS PROTEASE"/>
    <property type="match status" value="1"/>
</dbReference>
<evidence type="ECO:0000256" key="2">
    <source>
        <dbReference type="ARBA" id="ARBA00022525"/>
    </source>
</evidence>
<evidence type="ECO:0000256" key="10">
    <source>
        <dbReference type="ARBA" id="ARBA00023049"/>
    </source>
</evidence>
<feature type="disulfide bond" evidence="15">
    <location>
        <begin position="232"/>
        <end position="244"/>
    </location>
</feature>
<sequence>RGLNIDYNADDTLNSFCSWQSVLVGSNGRQHDHAILLTGLDLCSYKNSPCDTLGFAPIEGMCNRLRSCTVNEDTGLSTAFTIAHEVGHNFGMFHDGEGNFCTQSAGKLMSPTLMGKDGQFHWSVCSKAYLMRFLNTPQSDCLDNAPKHVAELKFPDRLPGELYNADIQCKWQFGSRARLCTYDFGKWCRKGQCVNFGNDGPKPVDGGWSDWSEWSDCSRSCGGGVMQRERECSRPLPQYGGKVCPGDEKIFKMCNVQDCHAGQEDFHAEQCSIYDKQPFQGLYLQWKPQKKLNEANEPCKLHCLAETSSYVFTIKHTSTDGMKCGDEDRQVCVEGACRRVGCDWIIESDALEDMCGICKGDNSTCRLIHGEYKEHPKLNTYFPITIIPKAARSIKIREGSLSSNYLAIRNIFGRYYLNGQQRVAWPGIYKLGGAKFIYRRPYSEPETLEANGPLEEELVLEMLVQDRNPGIYYEYTLPKIDLETTTSMDNFSWSASVSSCSEPCAGGEKTISALCHKNFQEEVDPSYCSGIEKPETGVLHCNEHPCDPRWVPEDWKPCSKKCGGGKQQRKLHCRQKTSATQDKKLKKKFCKHLSKPLRLQSCNQHECPPAWHTAKWSKCSVTCGQGEQKRHVTCRRKGIKGIKIFPDSMCLDPKPDIIRSCDMNSCPEINKYDWLLSPWGPCSKTCDEGYSSRTIKCYQIDAFGKPHRPVQDHFCLHIPRPNAHMHEPCMVLQCPMTRVITLSNWHASAWSQCSTSCGNGTQARVVSCVNSQGETTTGCKEDVRPAISQPCIAGECLPAPEALKVECGDKFSWCSLVPQHNFCGKKFYGENCCKSCFG</sequence>
<feature type="disulfide bond" evidence="15">
    <location>
        <begin position="217"/>
        <end position="254"/>
    </location>
</feature>
<evidence type="ECO:0000256" key="1">
    <source>
        <dbReference type="ARBA" id="ARBA00004498"/>
    </source>
</evidence>
<feature type="binding site" evidence="14 16">
    <location>
        <position position="84"/>
    </location>
    <ligand>
        <name>Zn(2+)</name>
        <dbReference type="ChEBI" id="CHEBI:29105"/>
        <note>catalytic</note>
    </ligand>
</feature>
<evidence type="ECO:0000256" key="7">
    <source>
        <dbReference type="ARBA" id="ARBA00022737"/>
    </source>
</evidence>
<dbReference type="PANTHER" id="PTHR13723:SF293">
    <property type="entry name" value="A DISINTEGRIN AND METALLOPROTEINASE WITH THROMBOSPONDIN MOTIFS 18"/>
    <property type="match status" value="1"/>
</dbReference>
<feature type="domain" description="Peptidase M12B" evidence="17">
    <location>
        <begin position="1"/>
        <end position="146"/>
    </location>
</feature>
<evidence type="ECO:0000256" key="6">
    <source>
        <dbReference type="ARBA" id="ARBA00022729"/>
    </source>
</evidence>
<comment type="subcellular location">
    <subcellularLocation>
        <location evidence="1">Secreted</location>
        <location evidence="1">Extracellular space</location>
        <location evidence="1">Extracellular matrix</location>
    </subcellularLocation>
</comment>
<keyword evidence="20" id="KW-1185">Reference proteome</keyword>
<evidence type="ECO:0000259" key="17">
    <source>
        <dbReference type="PROSITE" id="PS50215"/>
    </source>
</evidence>
<keyword evidence="8" id="KW-0378">Hydrolase</keyword>
<feature type="disulfide bond" evidence="15">
    <location>
        <begin position="43"/>
        <end position="50"/>
    </location>
</feature>
<evidence type="ECO:0000256" key="4">
    <source>
        <dbReference type="ARBA" id="ARBA00022670"/>
    </source>
</evidence>
<gene>
    <name evidence="19" type="ORF">ACJMK2_009989</name>
</gene>
<feature type="binding site" evidence="14 16">
    <location>
        <position position="88"/>
    </location>
    <ligand>
        <name>Zn(2+)</name>
        <dbReference type="ChEBI" id="CHEBI:29105"/>
        <note>catalytic</note>
    </ligand>
</feature>
<dbReference type="EMBL" id="JBJQND010000012">
    <property type="protein sequence ID" value="KAL3859795.1"/>
    <property type="molecule type" value="Genomic_DNA"/>
</dbReference>
<feature type="binding site" evidence="14 16">
    <location>
        <position position="94"/>
    </location>
    <ligand>
        <name>Zn(2+)</name>
        <dbReference type="ChEBI" id="CHEBI:29105"/>
        <note>catalytic</note>
    </ligand>
</feature>
<comment type="caution">
    <text evidence="19">The sequence shown here is derived from an EMBL/GenBank/DDBJ whole genome shotgun (WGS) entry which is preliminary data.</text>
</comment>
<evidence type="ECO:0000256" key="8">
    <source>
        <dbReference type="ARBA" id="ARBA00022801"/>
    </source>
</evidence>
<evidence type="ECO:0008006" key="21">
    <source>
        <dbReference type="Google" id="ProtNLM"/>
    </source>
</evidence>
<dbReference type="InterPro" id="IPR010909">
    <property type="entry name" value="PLAC"/>
</dbReference>
<keyword evidence="6" id="KW-0732">Signal</keyword>
<dbReference type="SUPFAM" id="SSF82895">
    <property type="entry name" value="TSP-1 type 1 repeat"/>
    <property type="match status" value="5"/>
</dbReference>
<dbReference type="InterPro" id="IPR001590">
    <property type="entry name" value="Peptidase_M12B"/>
</dbReference>
<dbReference type="GO" id="GO:0046872">
    <property type="term" value="F:metal ion binding"/>
    <property type="evidence" value="ECO:0007669"/>
    <property type="project" value="UniProtKB-KW"/>
</dbReference>
<keyword evidence="11 15" id="KW-1015">Disulfide bond</keyword>
<dbReference type="Pfam" id="PF05986">
    <property type="entry name" value="ADAMTS_spacer1"/>
    <property type="match status" value="1"/>
</dbReference>
<dbReference type="InterPro" id="IPR050439">
    <property type="entry name" value="ADAMTS_ADAMTS-like"/>
</dbReference>
<evidence type="ECO:0000259" key="18">
    <source>
        <dbReference type="PROSITE" id="PS50900"/>
    </source>
</evidence>
<feature type="binding site" evidence="14">
    <location>
        <position position="141"/>
    </location>
    <ligand>
        <name>Ca(2+)</name>
        <dbReference type="ChEBI" id="CHEBI:29108"/>
        <label>1</label>
    </ligand>
</feature>
<dbReference type="Gene3D" id="2.60.120.830">
    <property type="match status" value="1"/>
</dbReference>
<keyword evidence="5 14" id="KW-0479">Metal-binding</keyword>
<dbReference type="PROSITE" id="PS50092">
    <property type="entry name" value="TSP1"/>
    <property type="match status" value="5"/>
</dbReference>
<keyword evidence="14" id="KW-0106">Calcium</keyword>
<dbReference type="AlphaFoldDB" id="A0ABD3VH13"/>
<dbReference type="PROSITE" id="PS50900">
    <property type="entry name" value="PLAC"/>
    <property type="match status" value="1"/>
</dbReference>
<dbReference type="InterPro" id="IPR013273">
    <property type="entry name" value="ADAMTS/ADAMTS-like"/>
</dbReference>
<comment type="cofactor">
    <cofactor evidence="14">
        <name>Zn(2+)</name>
        <dbReference type="ChEBI" id="CHEBI:29105"/>
    </cofactor>
    <text evidence="14">Binds 1 zinc ion per subunit.</text>
</comment>
<name>A0ABD3VH13_SINWO</name>
<evidence type="ECO:0000256" key="9">
    <source>
        <dbReference type="ARBA" id="ARBA00022833"/>
    </source>
</evidence>
<dbReference type="InterPro" id="IPR000884">
    <property type="entry name" value="TSP1_rpt"/>
</dbReference>
<feature type="domain" description="PLAC" evidence="18">
    <location>
        <begin position="803"/>
        <end position="838"/>
    </location>
</feature>
<feature type="active site" evidence="13 16">
    <location>
        <position position="85"/>
    </location>
</feature>
<dbReference type="GO" id="GO:0008237">
    <property type="term" value="F:metallopeptidase activity"/>
    <property type="evidence" value="ECO:0007669"/>
    <property type="project" value="UniProtKB-KW"/>
</dbReference>
<evidence type="ECO:0000256" key="14">
    <source>
        <dbReference type="PIRSR" id="PIRSR613273-2"/>
    </source>
</evidence>
<dbReference type="GO" id="GO:0006508">
    <property type="term" value="P:proteolysis"/>
    <property type="evidence" value="ECO:0007669"/>
    <property type="project" value="UniProtKB-KW"/>
</dbReference>
<proteinExistence type="predicted"/>
<keyword evidence="2" id="KW-0964">Secreted</keyword>
<protein>
    <recommendedName>
        <fullName evidence="21">A disintegrin and metalloproteinase with thrombospondin motifs 18</fullName>
    </recommendedName>
</protein>
<dbReference type="Pfam" id="PF08686">
    <property type="entry name" value="PLAC"/>
    <property type="match status" value="1"/>
</dbReference>
<evidence type="ECO:0000313" key="20">
    <source>
        <dbReference type="Proteomes" id="UP001634394"/>
    </source>
</evidence>
<dbReference type="InterPro" id="IPR010294">
    <property type="entry name" value="ADAMTS_spacer1"/>
</dbReference>
<dbReference type="FunFam" id="2.20.100.10:FF:000006">
    <property type="entry name" value="A disintegrin and metalloproteinase with thrombospondin motifs 1"/>
    <property type="match status" value="1"/>
</dbReference>
<evidence type="ECO:0000256" key="16">
    <source>
        <dbReference type="PROSITE-ProRule" id="PRU00276"/>
    </source>
</evidence>
<feature type="disulfide bond" evidence="15">
    <location>
        <begin position="101"/>
        <end position="125"/>
    </location>
</feature>
<evidence type="ECO:0000256" key="3">
    <source>
        <dbReference type="ARBA" id="ARBA00022530"/>
    </source>
</evidence>
<feature type="disulfide bond" evidence="15">
    <location>
        <begin position="221"/>
        <end position="259"/>
    </location>
</feature>
<feature type="disulfide bond" evidence="15">
    <location>
        <begin position="62"/>
        <end position="141"/>
    </location>
</feature>
<evidence type="ECO:0000256" key="15">
    <source>
        <dbReference type="PIRSR" id="PIRSR613273-3"/>
    </source>
</evidence>
<dbReference type="Gene3D" id="2.20.100.10">
    <property type="entry name" value="Thrombospondin type-1 (TSP1) repeat"/>
    <property type="match status" value="5"/>
</dbReference>
<dbReference type="Proteomes" id="UP001634394">
    <property type="component" value="Unassembled WGS sequence"/>
</dbReference>
<reference evidence="19 20" key="1">
    <citation type="submission" date="2024-11" db="EMBL/GenBank/DDBJ databases">
        <title>Chromosome-level genome assembly of the freshwater bivalve Anodonta woodiana.</title>
        <authorList>
            <person name="Chen X."/>
        </authorList>
    </citation>
    <scope>NUCLEOTIDE SEQUENCE [LARGE SCALE GENOMIC DNA]</scope>
    <source>
        <strain evidence="19">MN2024</strain>
        <tissue evidence="19">Gills</tissue>
    </source>
</reference>
<evidence type="ECO:0000256" key="12">
    <source>
        <dbReference type="ARBA" id="ARBA00023180"/>
    </source>
</evidence>
<keyword evidence="7" id="KW-0677">Repeat</keyword>
<dbReference type="Pfam" id="PF01421">
    <property type="entry name" value="Reprolysin"/>
    <property type="match status" value="1"/>
</dbReference>
<comment type="caution">
    <text evidence="16">Lacks conserved residue(s) required for the propagation of feature annotation.</text>
</comment>